<gene>
    <name evidence="16" type="ORF">GCM10017635_17000</name>
</gene>
<evidence type="ECO:0000256" key="4">
    <source>
        <dbReference type="ARBA" id="ARBA00022692"/>
    </source>
</evidence>
<keyword evidence="4 10" id="KW-0812">Transmembrane</keyword>
<evidence type="ECO:0000256" key="9">
    <source>
        <dbReference type="ARBA" id="ARBA00023237"/>
    </source>
</evidence>
<sequence length="639" mass="69706">MFRTTVSLIAITAALLPVIVSAEEVPETVILDQVVLSGGLSPVVESAYGRAYTVLTAEDLQQRRVTTVQDALRTVPGLSVTSTGESLTSIRIRGGETNHVLVLIDGVEANSPGSGDYTFSGMLAEDIERIEVLRGPQSTIHGANAASGVISITTRQARTPGLHYGGTVEVGGLGTRTASAYVQARGERGGISLSAVSRRSDGEDTSRTPGGDTDFNDHDTLGLTGSYELTDGISAGFTLRRRWQEYGYDGTSWTAVDSPDDYVIDTPFTAKRNETYGSLWLEAEALEGRFLHRFVLSGSNQTADHFNAGVPDYDDASRLRDIKYTGSWALDGGHVRDAQQKLSVALQAKRETYETSNAYGANRYERDSKSVALEYQGQFDNGLGIQAGLRRSFNDVFRDATTWSIAGAWALPDRDLRLRAAAGKATVNPTMFELYGYTSGTYRGNPDLRPETSHSYELGVDWTFAEGRANLGATLFTSKIEDMITGAGTTSQNISGTSTRKGFELELDYDATDWLRLGATYTYMDARTEDGKPVPRQPRHQLGLRATADFAQGRGSVTADLRYVADNYGQEWFNTVWPAIPATTKLPDFVTVNLAAQYDLTDNLRLTGRVVNLFDEDYSEAWGYYGQGRTAYVGLTAQW</sequence>
<dbReference type="CDD" id="cd01347">
    <property type="entry name" value="ligand_gated_channel"/>
    <property type="match status" value="1"/>
</dbReference>
<evidence type="ECO:0000256" key="1">
    <source>
        <dbReference type="ARBA" id="ARBA00004571"/>
    </source>
</evidence>
<keyword evidence="9 10" id="KW-0998">Cell outer membrane</keyword>
<dbReference type="InterPro" id="IPR039426">
    <property type="entry name" value="TonB-dep_rcpt-like"/>
</dbReference>
<feature type="signal peptide" evidence="13">
    <location>
        <begin position="1"/>
        <end position="22"/>
    </location>
</feature>
<proteinExistence type="inferred from homology"/>
<protein>
    <submittedName>
        <fullName evidence="16">TonB-dependent receptor</fullName>
    </submittedName>
</protein>
<dbReference type="InterPro" id="IPR012910">
    <property type="entry name" value="Plug_dom"/>
</dbReference>
<dbReference type="InterPro" id="IPR000531">
    <property type="entry name" value="Beta-barrel_TonB"/>
</dbReference>
<evidence type="ECO:0000256" key="12">
    <source>
        <dbReference type="SAM" id="MobiDB-lite"/>
    </source>
</evidence>
<dbReference type="EMBL" id="BSFH01000026">
    <property type="protein sequence ID" value="GLK64229.1"/>
    <property type="molecule type" value="Genomic_DNA"/>
</dbReference>
<accession>A0AAD3RU16</accession>
<reference evidence="16" key="1">
    <citation type="journal article" date="2014" name="Int. J. Syst. Evol. Microbiol.">
        <title>Complete genome sequence of Corynebacterium casei LMG S-19264T (=DSM 44701T), isolated from a smear-ripened cheese.</title>
        <authorList>
            <consortium name="US DOE Joint Genome Institute (JGI-PGF)"/>
            <person name="Walter F."/>
            <person name="Albersmeier A."/>
            <person name="Kalinowski J."/>
            <person name="Ruckert C."/>
        </authorList>
    </citation>
    <scope>NUCLEOTIDE SEQUENCE</scope>
    <source>
        <strain evidence="16">VKM B-2222</strain>
    </source>
</reference>
<dbReference type="Gene3D" id="2.170.130.10">
    <property type="entry name" value="TonB-dependent receptor, plug domain"/>
    <property type="match status" value="1"/>
</dbReference>
<keyword evidence="6 11" id="KW-0798">TonB box</keyword>
<name>A0AAD3RU16_9RHOB</name>
<evidence type="ECO:0000256" key="11">
    <source>
        <dbReference type="RuleBase" id="RU003357"/>
    </source>
</evidence>
<evidence type="ECO:0000256" key="6">
    <source>
        <dbReference type="ARBA" id="ARBA00023077"/>
    </source>
</evidence>
<feature type="domain" description="TonB-dependent receptor plug" evidence="15">
    <location>
        <begin position="51"/>
        <end position="149"/>
    </location>
</feature>
<evidence type="ECO:0000259" key="14">
    <source>
        <dbReference type="Pfam" id="PF00593"/>
    </source>
</evidence>
<dbReference type="GO" id="GO:0009279">
    <property type="term" value="C:cell outer membrane"/>
    <property type="evidence" value="ECO:0007669"/>
    <property type="project" value="UniProtKB-SubCell"/>
</dbReference>
<feature type="chain" id="PRO_5042171967" evidence="13">
    <location>
        <begin position="23"/>
        <end position="639"/>
    </location>
</feature>
<comment type="subcellular location">
    <subcellularLocation>
        <location evidence="1 10">Cell outer membrane</location>
        <topology evidence="1 10">Multi-pass membrane protein</topology>
    </subcellularLocation>
</comment>
<evidence type="ECO:0000313" key="17">
    <source>
        <dbReference type="Proteomes" id="UP001143349"/>
    </source>
</evidence>
<dbReference type="Pfam" id="PF07715">
    <property type="entry name" value="Plug"/>
    <property type="match status" value="1"/>
</dbReference>
<dbReference type="InterPro" id="IPR036942">
    <property type="entry name" value="Beta-barrel_TonB_sf"/>
</dbReference>
<evidence type="ECO:0000313" key="16">
    <source>
        <dbReference type="EMBL" id="GLK64229.1"/>
    </source>
</evidence>
<reference evidence="16" key="2">
    <citation type="submission" date="2023-01" db="EMBL/GenBank/DDBJ databases">
        <authorList>
            <person name="Sun Q."/>
            <person name="Evtushenko L."/>
        </authorList>
    </citation>
    <scope>NUCLEOTIDE SEQUENCE</scope>
    <source>
        <strain evidence="16">VKM B-2222</strain>
    </source>
</reference>
<feature type="domain" description="TonB-dependent receptor-like beta-barrel" evidence="14">
    <location>
        <begin position="190"/>
        <end position="613"/>
    </location>
</feature>
<keyword evidence="17" id="KW-1185">Reference proteome</keyword>
<evidence type="ECO:0000256" key="5">
    <source>
        <dbReference type="ARBA" id="ARBA00022729"/>
    </source>
</evidence>
<organism evidence="16 17">
    <name type="scientific">Paracoccus kondratievae</name>
    <dbReference type="NCBI Taxonomy" id="135740"/>
    <lineage>
        <taxon>Bacteria</taxon>
        <taxon>Pseudomonadati</taxon>
        <taxon>Pseudomonadota</taxon>
        <taxon>Alphaproteobacteria</taxon>
        <taxon>Rhodobacterales</taxon>
        <taxon>Paracoccaceae</taxon>
        <taxon>Paracoccus</taxon>
    </lineage>
</organism>
<dbReference type="GO" id="GO:0044718">
    <property type="term" value="P:siderophore transmembrane transport"/>
    <property type="evidence" value="ECO:0007669"/>
    <property type="project" value="TreeGrafter"/>
</dbReference>
<keyword evidence="7 10" id="KW-0472">Membrane</keyword>
<dbReference type="InterPro" id="IPR037066">
    <property type="entry name" value="Plug_dom_sf"/>
</dbReference>
<dbReference type="PANTHER" id="PTHR30069:SF29">
    <property type="entry name" value="HEMOGLOBIN AND HEMOGLOBIN-HAPTOGLOBIN-BINDING PROTEIN 1-RELATED"/>
    <property type="match status" value="1"/>
</dbReference>
<evidence type="ECO:0000256" key="3">
    <source>
        <dbReference type="ARBA" id="ARBA00022452"/>
    </source>
</evidence>
<evidence type="ECO:0000256" key="10">
    <source>
        <dbReference type="PROSITE-ProRule" id="PRU01360"/>
    </source>
</evidence>
<keyword evidence="8 16" id="KW-0675">Receptor</keyword>
<keyword evidence="3 10" id="KW-1134">Transmembrane beta strand</keyword>
<comment type="similarity">
    <text evidence="10 11">Belongs to the TonB-dependent receptor family.</text>
</comment>
<evidence type="ECO:0000259" key="15">
    <source>
        <dbReference type="Pfam" id="PF07715"/>
    </source>
</evidence>
<dbReference type="Gene3D" id="2.40.170.20">
    <property type="entry name" value="TonB-dependent receptor, beta-barrel domain"/>
    <property type="match status" value="1"/>
</dbReference>
<dbReference type="Proteomes" id="UP001143349">
    <property type="component" value="Unassembled WGS sequence"/>
</dbReference>
<dbReference type="GO" id="GO:0015344">
    <property type="term" value="F:siderophore uptake transmembrane transporter activity"/>
    <property type="evidence" value="ECO:0007669"/>
    <property type="project" value="TreeGrafter"/>
</dbReference>
<evidence type="ECO:0000256" key="8">
    <source>
        <dbReference type="ARBA" id="ARBA00023170"/>
    </source>
</evidence>
<evidence type="ECO:0000256" key="13">
    <source>
        <dbReference type="SAM" id="SignalP"/>
    </source>
</evidence>
<dbReference type="PANTHER" id="PTHR30069">
    <property type="entry name" value="TONB-DEPENDENT OUTER MEMBRANE RECEPTOR"/>
    <property type="match status" value="1"/>
</dbReference>
<feature type="region of interest" description="Disordered" evidence="12">
    <location>
        <begin position="192"/>
        <end position="219"/>
    </location>
</feature>
<dbReference type="RefSeq" id="WP_271179609.1">
    <property type="nucleotide sequence ID" value="NZ_BSFH01000026.1"/>
</dbReference>
<dbReference type="SUPFAM" id="SSF56935">
    <property type="entry name" value="Porins"/>
    <property type="match status" value="1"/>
</dbReference>
<dbReference type="AlphaFoldDB" id="A0AAD3RU16"/>
<keyword evidence="5 13" id="KW-0732">Signal</keyword>
<evidence type="ECO:0000256" key="7">
    <source>
        <dbReference type="ARBA" id="ARBA00023136"/>
    </source>
</evidence>
<dbReference type="PROSITE" id="PS52016">
    <property type="entry name" value="TONB_DEPENDENT_REC_3"/>
    <property type="match status" value="1"/>
</dbReference>
<dbReference type="Pfam" id="PF00593">
    <property type="entry name" value="TonB_dep_Rec_b-barrel"/>
    <property type="match status" value="1"/>
</dbReference>
<keyword evidence="2 10" id="KW-0813">Transport</keyword>
<comment type="caution">
    <text evidence="16">The sequence shown here is derived from an EMBL/GenBank/DDBJ whole genome shotgun (WGS) entry which is preliminary data.</text>
</comment>
<evidence type="ECO:0000256" key="2">
    <source>
        <dbReference type="ARBA" id="ARBA00022448"/>
    </source>
</evidence>